<name>A0A6J4L1K8_9GAMM</name>
<feature type="non-terminal residue" evidence="2">
    <location>
        <position position="1"/>
    </location>
</feature>
<feature type="compositionally biased region" description="Basic and acidic residues" evidence="1">
    <location>
        <begin position="120"/>
        <end position="130"/>
    </location>
</feature>
<evidence type="ECO:0000256" key="1">
    <source>
        <dbReference type="SAM" id="MobiDB-lite"/>
    </source>
</evidence>
<feature type="compositionally biased region" description="Basic residues" evidence="1">
    <location>
        <begin position="131"/>
        <end position="141"/>
    </location>
</feature>
<feature type="compositionally biased region" description="Basic and acidic residues" evidence="1">
    <location>
        <begin position="144"/>
        <end position="160"/>
    </location>
</feature>
<protein>
    <submittedName>
        <fullName evidence="2">Uncharacterized protein</fullName>
    </submittedName>
</protein>
<reference evidence="2" key="1">
    <citation type="submission" date="2020-02" db="EMBL/GenBank/DDBJ databases">
        <authorList>
            <person name="Meier V. D."/>
        </authorList>
    </citation>
    <scope>NUCLEOTIDE SEQUENCE</scope>
    <source>
        <strain evidence="2">AVDCRST_MAG71</strain>
    </source>
</reference>
<gene>
    <name evidence="2" type="ORF">AVDCRST_MAG71-1168</name>
</gene>
<feature type="region of interest" description="Disordered" evidence="1">
    <location>
        <begin position="119"/>
        <end position="162"/>
    </location>
</feature>
<organism evidence="2">
    <name type="scientific">uncultured Lysobacter sp</name>
    <dbReference type="NCBI Taxonomy" id="271060"/>
    <lineage>
        <taxon>Bacteria</taxon>
        <taxon>Pseudomonadati</taxon>
        <taxon>Pseudomonadota</taxon>
        <taxon>Gammaproteobacteria</taxon>
        <taxon>Lysobacterales</taxon>
        <taxon>Lysobacteraceae</taxon>
        <taxon>Lysobacter</taxon>
        <taxon>environmental samples</taxon>
    </lineage>
</organism>
<sequence>ESFGLPTAATRCGARDRARLPACRALREPLGLLLHARQARQRSAVCGRVRCLARLRCTAAGHGLRAGPARAHAACGGVAHAVSRCRQRCRKDPARARRCGAPWLARRCVRGDGSVALDPRTPRQRCDPRRAAVHPARRAGARGRCGDRDADAGREAGDPHRARRWQRARTHHARGGRVLARAGLDECRADALSRRGRAACALRCGRPGVGIHAAVRQYAVQQLARGRDAACV</sequence>
<feature type="non-terminal residue" evidence="2">
    <location>
        <position position="232"/>
    </location>
</feature>
<accession>A0A6J4L1K8</accession>
<proteinExistence type="predicted"/>
<evidence type="ECO:0000313" key="2">
    <source>
        <dbReference type="EMBL" id="CAA9318983.1"/>
    </source>
</evidence>
<dbReference type="AlphaFoldDB" id="A0A6J4L1K8"/>
<dbReference type="EMBL" id="CADCUA010000302">
    <property type="protein sequence ID" value="CAA9318983.1"/>
    <property type="molecule type" value="Genomic_DNA"/>
</dbReference>